<evidence type="ECO:0000313" key="2">
    <source>
        <dbReference type="EnsemblPlants" id="AUR62033682-RA:cds"/>
    </source>
</evidence>
<feature type="compositionally biased region" description="Basic and acidic residues" evidence="1">
    <location>
        <begin position="90"/>
        <end position="121"/>
    </location>
</feature>
<reference evidence="2" key="1">
    <citation type="journal article" date="2017" name="Nature">
        <title>The genome of Chenopodium quinoa.</title>
        <authorList>
            <person name="Jarvis D.E."/>
            <person name="Ho Y.S."/>
            <person name="Lightfoot D.J."/>
            <person name="Schmoeckel S.M."/>
            <person name="Li B."/>
            <person name="Borm T.J.A."/>
            <person name="Ohyanagi H."/>
            <person name="Mineta K."/>
            <person name="Michell C.T."/>
            <person name="Saber N."/>
            <person name="Kharbatia N.M."/>
            <person name="Rupper R.R."/>
            <person name="Sharp A.R."/>
            <person name="Dally N."/>
            <person name="Boughton B.A."/>
            <person name="Woo Y.H."/>
            <person name="Gao G."/>
            <person name="Schijlen E.G.W.M."/>
            <person name="Guo X."/>
            <person name="Momin A.A."/>
            <person name="Negrao S."/>
            <person name="Al-Babili S."/>
            <person name="Gehring C."/>
            <person name="Roessner U."/>
            <person name="Jung C."/>
            <person name="Murphy K."/>
            <person name="Arold S.T."/>
            <person name="Gojobori T."/>
            <person name="van der Linden C.G."/>
            <person name="van Loo E.N."/>
            <person name="Jellen E.N."/>
            <person name="Maughan P.J."/>
            <person name="Tester M."/>
        </authorList>
    </citation>
    <scope>NUCLEOTIDE SEQUENCE [LARGE SCALE GENOMIC DNA]</scope>
    <source>
        <strain evidence="2">cv. PI 614886</strain>
    </source>
</reference>
<evidence type="ECO:0000256" key="1">
    <source>
        <dbReference type="SAM" id="MobiDB-lite"/>
    </source>
</evidence>
<organism evidence="2 3">
    <name type="scientific">Chenopodium quinoa</name>
    <name type="common">Quinoa</name>
    <dbReference type="NCBI Taxonomy" id="63459"/>
    <lineage>
        <taxon>Eukaryota</taxon>
        <taxon>Viridiplantae</taxon>
        <taxon>Streptophyta</taxon>
        <taxon>Embryophyta</taxon>
        <taxon>Tracheophyta</taxon>
        <taxon>Spermatophyta</taxon>
        <taxon>Magnoliopsida</taxon>
        <taxon>eudicotyledons</taxon>
        <taxon>Gunneridae</taxon>
        <taxon>Pentapetalae</taxon>
        <taxon>Caryophyllales</taxon>
        <taxon>Chenopodiaceae</taxon>
        <taxon>Chenopodioideae</taxon>
        <taxon>Atripliceae</taxon>
        <taxon>Chenopodium</taxon>
    </lineage>
</organism>
<dbReference type="InterPro" id="IPR021109">
    <property type="entry name" value="Peptidase_aspartic_dom_sf"/>
</dbReference>
<evidence type="ECO:0000313" key="3">
    <source>
        <dbReference type="Proteomes" id="UP000596660"/>
    </source>
</evidence>
<dbReference type="EnsemblPlants" id="AUR62033682-RA">
    <property type="protein sequence ID" value="AUR62033682-RA:cds"/>
    <property type="gene ID" value="AUR62033682"/>
</dbReference>
<feature type="region of interest" description="Disordered" evidence="1">
    <location>
        <begin position="80"/>
        <end position="124"/>
    </location>
</feature>
<proteinExistence type="predicted"/>
<name>A0A803MQY1_CHEQI</name>
<dbReference type="Gene3D" id="2.40.70.10">
    <property type="entry name" value="Acid Proteases"/>
    <property type="match status" value="1"/>
</dbReference>
<feature type="region of interest" description="Disordered" evidence="1">
    <location>
        <begin position="1"/>
        <end position="44"/>
    </location>
</feature>
<reference evidence="2" key="2">
    <citation type="submission" date="2021-03" db="UniProtKB">
        <authorList>
            <consortium name="EnsemblPlants"/>
        </authorList>
    </citation>
    <scope>IDENTIFICATION</scope>
</reference>
<dbReference type="CDD" id="cd00303">
    <property type="entry name" value="retropepsin_like"/>
    <property type="match status" value="1"/>
</dbReference>
<feature type="region of interest" description="Disordered" evidence="1">
    <location>
        <begin position="413"/>
        <end position="455"/>
    </location>
</feature>
<dbReference type="AlphaFoldDB" id="A0A803MQY1"/>
<keyword evidence="3" id="KW-1185">Reference proteome</keyword>
<accession>A0A803MQY1</accession>
<sequence>MAGNKEVPASQVVQGEEEATRRSKKKGTRDPSREQSVPKTLPSELEPRLIWVECTVADMHDDITQLSDSMEELKVKVGKRVEEGDQENEEASHPKAKYADHGKDKAKSKWESNGDERDGGKPSKPFKCFLCEGPHLLRYCPGRQKLNAMIAREEEPAPKMSVGAIVLGEKAQLARMKLLNATSAEEGVPKGEASSTTYGTGVKQGISLMVVEGEVNQTVNSEAQPTCGMARDVNTEIGKWSGTLDFTVGTIDDFELVLGMDFLHSRVKFIRVDGEMKAINSKAMPMYGRAWEVPVHLGKWKGKVNFLVVDIDDEDVMLGMEFLHKVLPFQVSDGMITITSKGSEIGIKLSQLKERDVRVSALKAWWAPRQRRQDAVYGRIKAATMLGTRHQGVPSGGTTRLKCGVNRRDGSAAYRSIQGSSAGDKEVPASQVVQGEEEATRRSKKKGTREPSRER</sequence>
<dbReference type="Proteomes" id="UP000596660">
    <property type="component" value="Unplaced"/>
</dbReference>
<dbReference type="Gramene" id="AUR62033682-RA">
    <property type="protein sequence ID" value="AUR62033682-RA:cds"/>
    <property type="gene ID" value="AUR62033682"/>
</dbReference>
<protein>
    <submittedName>
        <fullName evidence="2">Uncharacterized protein</fullName>
    </submittedName>
</protein>